<evidence type="ECO:0000256" key="3">
    <source>
        <dbReference type="ARBA" id="ARBA00022519"/>
    </source>
</evidence>
<protein>
    <submittedName>
        <fullName evidence="7">Lipid A biosynthesis acyltransferase</fullName>
    </submittedName>
</protein>
<proteinExistence type="predicted"/>
<sequence>HFGGWAASTNASHVNNKLNIVMQEVLLEGIKKIEDSLPVKESINIIDLNKGTIRVSVEIANALMNNEIVAIMGDRASNKKAEIEIDFFKRKANFNKNPFAIAYKTDKTILI</sequence>
<dbReference type="GO" id="GO:0005886">
    <property type="term" value="C:plasma membrane"/>
    <property type="evidence" value="ECO:0007669"/>
    <property type="project" value="UniProtKB-SubCell"/>
</dbReference>
<keyword evidence="3" id="KW-0997">Cell inner membrane</keyword>
<keyword evidence="8" id="KW-1185">Reference proteome</keyword>
<gene>
    <name evidence="7" type="ORF">CP963_14045</name>
</gene>
<comment type="subcellular location">
    <subcellularLocation>
        <location evidence="1">Cell inner membrane</location>
    </subcellularLocation>
</comment>
<organism evidence="7 8">
    <name type="scientific">Arcobacter cloacae</name>
    <dbReference type="NCBI Taxonomy" id="1054034"/>
    <lineage>
        <taxon>Bacteria</taxon>
        <taxon>Pseudomonadati</taxon>
        <taxon>Campylobacterota</taxon>
        <taxon>Epsilonproteobacteria</taxon>
        <taxon>Campylobacterales</taxon>
        <taxon>Arcobacteraceae</taxon>
        <taxon>Arcobacter</taxon>
    </lineage>
</organism>
<dbReference type="Pfam" id="PF03279">
    <property type="entry name" value="Lip_A_acyltrans"/>
    <property type="match status" value="1"/>
</dbReference>
<dbReference type="InterPro" id="IPR004960">
    <property type="entry name" value="LipA_acyltrans"/>
</dbReference>
<evidence type="ECO:0000256" key="5">
    <source>
        <dbReference type="ARBA" id="ARBA00023136"/>
    </source>
</evidence>
<reference evidence="7 8" key="1">
    <citation type="submission" date="2017-09" db="EMBL/GenBank/DDBJ databases">
        <title>Genomics of the genus Arcobacter.</title>
        <authorList>
            <person name="Perez-Cataluna A."/>
            <person name="Figueras M.J."/>
            <person name="Salas-Masso N."/>
        </authorList>
    </citation>
    <scope>NUCLEOTIDE SEQUENCE [LARGE SCALE GENOMIC DNA]</scope>
    <source>
        <strain evidence="7 8">CECT 7834</strain>
    </source>
</reference>
<dbReference type="GO" id="GO:0009247">
    <property type="term" value="P:glycolipid biosynthetic process"/>
    <property type="evidence" value="ECO:0007669"/>
    <property type="project" value="UniProtKB-ARBA"/>
</dbReference>
<dbReference type="Proteomes" id="UP000290378">
    <property type="component" value="Unassembled WGS sequence"/>
</dbReference>
<keyword evidence="2" id="KW-1003">Cell membrane</keyword>
<keyword evidence="5" id="KW-0472">Membrane</keyword>
<keyword evidence="6 7" id="KW-0012">Acyltransferase</keyword>
<evidence type="ECO:0000256" key="4">
    <source>
        <dbReference type="ARBA" id="ARBA00022679"/>
    </source>
</evidence>
<evidence type="ECO:0000313" key="8">
    <source>
        <dbReference type="Proteomes" id="UP000290378"/>
    </source>
</evidence>
<dbReference type="AlphaFoldDB" id="A0AA94FA75"/>
<comment type="caution">
    <text evidence="7">The sequence shown here is derived from an EMBL/GenBank/DDBJ whole genome shotgun (WGS) entry which is preliminary data.</text>
</comment>
<evidence type="ECO:0000256" key="1">
    <source>
        <dbReference type="ARBA" id="ARBA00004533"/>
    </source>
</evidence>
<name>A0AA94FA75_9BACT</name>
<feature type="non-terminal residue" evidence="7">
    <location>
        <position position="1"/>
    </location>
</feature>
<accession>A0AA94FA75</accession>
<keyword evidence="4" id="KW-0808">Transferase</keyword>
<dbReference type="GO" id="GO:0016746">
    <property type="term" value="F:acyltransferase activity"/>
    <property type="evidence" value="ECO:0007669"/>
    <property type="project" value="UniProtKB-KW"/>
</dbReference>
<dbReference type="EMBL" id="NXII01000064">
    <property type="protein sequence ID" value="RXI36542.1"/>
    <property type="molecule type" value="Genomic_DNA"/>
</dbReference>
<evidence type="ECO:0000256" key="2">
    <source>
        <dbReference type="ARBA" id="ARBA00022475"/>
    </source>
</evidence>
<evidence type="ECO:0000256" key="6">
    <source>
        <dbReference type="ARBA" id="ARBA00023315"/>
    </source>
</evidence>
<evidence type="ECO:0000313" key="7">
    <source>
        <dbReference type="EMBL" id="RXI36542.1"/>
    </source>
</evidence>